<dbReference type="OrthoDB" id="2654126at2759"/>
<dbReference type="Proteomes" id="UP000719766">
    <property type="component" value="Unassembled WGS sequence"/>
</dbReference>
<feature type="domain" description="CCHC-type" evidence="2">
    <location>
        <begin position="409"/>
        <end position="427"/>
    </location>
</feature>
<name>A0A9P7DH60_9AGAM</name>
<gene>
    <name evidence="3" type="ORF">HD556DRAFT_1371227</name>
</gene>
<organism evidence="3 4">
    <name type="scientific">Suillus plorans</name>
    <dbReference type="NCBI Taxonomy" id="116603"/>
    <lineage>
        <taxon>Eukaryota</taxon>
        <taxon>Fungi</taxon>
        <taxon>Dikarya</taxon>
        <taxon>Basidiomycota</taxon>
        <taxon>Agaricomycotina</taxon>
        <taxon>Agaricomycetes</taxon>
        <taxon>Agaricomycetidae</taxon>
        <taxon>Boletales</taxon>
        <taxon>Suillineae</taxon>
        <taxon>Suillaceae</taxon>
        <taxon>Suillus</taxon>
    </lineage>
</organism>
<evidence type="ECO:0000313" key="4">
    <source>
        <dbReference type="Proteomes" id="UP000719766"/>
    </source>
</evidence>
<evidence type="ECO:0000256" key="1">
    <source>
        <dbReference type="SAM" id="MobiDB-lite"/>
    </source>
</evidence>
<feature type="region of interest" description="Disordered" evidence="1">
    <location>
        <begin position="497"/>
        <end position="516"/>
    </location>
</feature>
<feature type="compositionally biased region" description="Polar residues" evidence="1">
    <location>
        <begin position="605"/>
        <end position="616"/>
    </location>
</feature>
<dbReference type="AlphaFoldDB" id="A0A9P7DH60"/>
<dbReference type="EMBL" id="JABBWE010000027">
    <property type="protein sequence ID" value="KAG1794143.1"/>
    <property type="molecule type" value="Genomic_DNA"/>
</dbReference>
<dbReference type="RefSeq" id="XP_041160371.1">
    <property type="nucleotide sequence ID" value="XM_041302944.1"/>
</dbReference>
<evidence type="ECO:0000259" key="2">
    <source>
        <dbReference type="SMART" id="SM00343"/>
    </source>
</evidence>
<feature type="region of interest" description="Disordered" evidence="1">
    <location>
        <begin position="1"/>
        <end position="21"/>
    </location>
</feature>
<dbReference type="GO" id="GO:0003676">
    <property type="term" value="F:nucleic acid binding"/>
    <property type="evidence" value="ECO:0007669"/>
    <property type="project" value="InterPro"/>
</dbReference>
<accession>A0A9P7DH60</accession>
<dbReference type="SMART" id="SM00343">
    <property type="entry name" value="ZnF_C2HC"/>
    <property type="match status" value="2"/>
</dbReference>
<feature type="compositionally biased region" description="Polar residues" evidence="1">
    <location>
        <begin position="563"/>
        <end position="587"/>
    </location>
</feature>
<evidence type="ECO:0000313" key="3">
    <source>
        <dbReference type="EMBL" id="KAG1794143.1"/>
    </source>
</evidence>
<feature type="compositionally biased region" description="Low complexity" evidence="1">
    <location>
        <begin position="588"/>
        <end position="598"/>
    </location>
</feature>
<dbReference type="InterPro" id="IPR001878">
    <property type="entry name" value="Znf_CCHC"/>
</dbReference>
<keyword evidence="4" id="KW-1185">Reference proteome</keyword>
<dbReference type="GeneID" id="64596708"/>
<feature type="domain" description="CCHC-type" evidence="2">
    <location>
        <begin position="453"/>
        <end position="471"/>
    </location>
</feature>
<feature type="region of interest" description="Disordered" evidence="1">
    <location>
        <begin position="178"/>
        <end position="203"/>
    </location>
</feature>
<protein>
    <recommendedName>
        <fullName evidence="2">CCHC-type domain-containing protein</fullName>
    </recommendedName>
</protein>
<comment type="caution">
    <text evidence="3">The sequence shown here is derived from an EMBL/GenBank/DDBJ whole genome shotgun (WGS) entry which is preliminary data.</text>
</comment>
<proteinExistence type="predicted"/>
<feature type="compositionally biased region" description="Polar residues" evidence="1">
    <location>
        <begin position="178"/>
        <end position="194"/>
    </location>
</feature>
<feature type="region of interest" description="Disordered" evidence="1">
    <location>
        <begin position="531"/>
        <end position="616"/>
    </location>
</feature>
<sequence length="616" mass="67401">MAPNEAMNPTPPPASAPTTRGARLRTTAKALFVPSKSIEEHLAGTGIRTDIVTLASARKQLSTNGMTISTAGGTVKHLIGAIFELSLTPALGATHSESLRAIAIILNEVEQTIDTNNIIDKLSALLGGPVATLDEKVDTLATLADTHAAALEEAATKVSKQLEESILGLGEVVGSSFQPTNIHKPQNTHGNSGSDGPRSYAAAAKKGVPAPLTKLLSRSEAQSRQILIDRRSFQATNELKDLTEVQLVAKAELALELMSKAGTKLPENTSVLSARKLPHGGILYELNAPGSAEWISIPANRSNFLNHFGTDIVIKDRAFHLLLENVPISFDPNSQITLAEVERKGGLSQDDIVKARYIKPITRRNPRQRTAHVALTLKSKTSANQIIRFGISIEGKKVYGRKLLPEPSRCLKCQAFDSGHIAANCPQEHDTCGTCGADHRTASCAVDIQDLYHCANCETDGHASWSRDCPVFIAKGQRRRSKNEEARYKYFPTEDPLTWDTIEGESSNHDTDFSPPQYLHQEINTEWKTVHHRRHPIQNYDQQEPAPRPPTGTQTRLTDRWPNHQTRTHPNPQTATSPRIQQASQRWSSPPSSITSTPDYHTAMLSDSNENLPGWN</sequence>
<reference evidence="3" key="1">
    <citation type="journal article" date="2020" name="New Phytol.">
        <title>Comparative genomics reveals dynamic genome evolution in host specialist ectomycorrhizal fungi.</title>
        <authorList>
            <person name="Lofgren L.A."/>
            <person name="Nguyen N.H."/>
            <person name="Vilgalys R."/>
            <person name="Ruytinx J."/>
            <person name="Liao H.L."/>
            <person name="Branco S."/>
            <person name="Kuo A."/>
            <person name="LaButti K."/>
            <person name="Lipzen A."/>
            <person name="Andreopoulos W."/>
            <person name="Pangilinan J."/>
            <person name="Riley R."/>
            <person name="Hundley H."/>
            <person name="Na H."/>
            <person name="Barry K."/>
            <person name="Grigoriev I.V."/>
            <person name="Stajich J.E."/>
            <person name="Kennedy P.G."/>
        </authorList>
    </citation>
    <scope>NUCLEOTIDE SEQUENCE</scope>
    <source>
        <strain evidence="3">S12</strain>
    </source>
</reference>
<dbReference type="GO" id="GO:0008270">
    <property type="term" value="F:zinc ion binding"/>
    <property type="evidence" value="ECO:0007669"/>
    <property type="project" value="InterPro"/>
</dbReference>